<feature type="domain" description="Glycylpeptide N-tetradecanoyltransferase C-terminal" evidence="10">
    <location>
        <begin position="285"/>
        <end position="515"/>
    </location>
</feature>
<evidence type="ECO:0000256" key="8">
    <source>
        <dbReference type="SAM" id="MobiDB-lite"/>
    </source>
</evidence>
<dbReference type="GO" id="GO:0005737">
    <property type="term" value="C:cytoplasm"/>
    <property type="evidence" value="ECO:0007669"/>
    <property type="project" value="TreeGrafter"/>
</dbReference>
<sequence length="523" mass="58233">MSKPHSNPKDMPESLAKSADQSPPATSNPSNTGAADGASASGGADKLAKPPPSSAAGGSVTQQQLKALLQKLSLSGGNVEGLAPQLREHKFWSTQPVPQLNDKDDAHANDGPIKPNVPRDQLRAEPIPLPSGFHWVELDLADEAQMDELYDLLANNYVEDDDAMFRFEYSKAFLKWALQPPGWKTPWNIGVRVASTGRLLAFISAIPMTLRIHHHVRPMVEINFMCVHKRLRSKRLAPVLIKEITRRVNFEGIFQAVYTAGAYLPTPVANCRYYHRSLNPKKLVETGFSFLPPNWTMARLAKSCKLPAQPTIPRLRPMVPSDVPSVRSLINTYMRRTCRFGPVFETDEDVAHWLLPVNNVVWSYVVESVDEPGAITDMVSFYCLPSSVINHDTHKSIRAAYLFYYATDKDPGVSEELAVATPNDDASDNAESCPQAKPETSSNAATPPRPLPEFTAHLTNLMQSTLVYARNDEFDVFNCLAMNYNHVFLDQLRFKPGDGILKYYLYNWRCPAVESDKVGLVML</sequence>
<evidence type="ECO:0000256" key="4">
    <source>
        <dbReference type="ARBA" id="ARBA00022679"/>
    </source>
</evidence>
<dbReference type="Proteomes" id="UP001151582">
    <property type="component" value="Unassembled WGS sequence"/>
</dbReference>
<dbReference type="AlphaFoldDB" id="A0A9W8B579"/>
<comment type="catalytic activity">
    <reaction evidence="6">
        <text>N-terminal glycyl-[protein] + tetradecanoyl-CoA = N-tetradecanoylglycyl-[protein] + CoA + H(+)</text>
        <dbReference type="Rhea" id="RHEA:15521"/>
        <dbReference type="Rhea" id="RHEA-COMP:12666"/>
        <dbReference type="Rhea" id="RHEA-COMP:12667"/>
        <dbReference type="ChEBI" id="CHEBI:15378"/>
        <dbReference type="ChEBI" id="CHEBI:57287"/>
        <dbReference type="ChEBI" id="CHEBI:57385"/>
        <dbReference type="ChEBI" id="CHEBI:64723"/>
        <dbReference type="ChEBI" id="CHEBI:133050"/>
        <dbReference type="EC" id="2.3.1.97"/>
    </reaction>
</comment>
<dbReference type="FunFam" id="3.40.630.30:FF:000042">
    <property type="entry name" value="Glycylpeptide N-tetradecanoyltransferase"/>
    <property type="match status" value="1"/>
</dbReference>
<dbReference type="PANTHER" id="PTHR11377">
    <property type="entry name" value="N-MYRISTOYL TRANSFERASE"/>
    <property type="match status" value="1"/>
</dbReference>
<evidence type="ECO:0000256" key="2">
    <source>
        <dbReference type="ARBA" id="ARBA00012923"/>
    </source>
</evidence>
<dbReference type="Pfam" id="PF01233">
    <property type="entry name" value="NMT"/>
    <property type="match status" value="1"/>
</dbReference>
<evidence type="ECO:0000256" key="1">
    <source>
        <dbReference type="ARBA" id="ARBA00009469"/>
    </source>
</evidence>
<dbReference type="PIRSF" id="PIRSF015892">
    <property type="entry name" value="N-myristl_transf"/>
    <property type="match status" value="1"/>
</dbReference>
<feature type="domain" description="Glycylpeptide N-tetradecanoyltransferase N-terminal" evidence="9">
    <location>
        <begin position="112"/>
        <end position="271"/>
    </location>
</feature>
<evidence type="ECO:0000259" key="9">
    <source>
        <dbReference type="Pfam" id="PF01233"/>
    </source>
</evidence>
<evidence type="ECO:0000256" key="3">
    <source>
        <dbReference type="ARBA" id="ARBA00022240"/>
    </source>
</evidence>
<accession>A0A9W8B579</accession>
<protein>
    <recommendedName>
        <fullName evidence="3 6">Glycylpeptide N-tetradecanoyltransferase</fullName>
        <ecNumber evidence="2 6">2.3.1.97</ecNumber>
    </recommendedName>
</protein>
<dbReference type="InterPro" id="IPR016181">
    <property type="entry name" value="Acyl_CoA_acyltransferase"/>
</dbReference>
<dbReference type="GO" id="GO:0004379">
    <property type="term" value="F:glycylpeptide N-tetradecanoyltransferase activity"/>
    <property type="evidence" value="ECO:0007669"/>
    <property type="project" value="UniProtKB-EC"/>
</dbReference>
<dbReference type="SUPFAM" id="SSF55729">
    <property type="entry name" value="Acyl-CoA N-acyltransferases (Nat)"/>
    <property type="match status" value="2"/>
</dbReference>
<feature type="region of interest" description="Disordered" evidence="8">
    <location>
        <begin position="421"/>
        <end position="449"/>
    </location>
</feature>
<reference evidence="11" key="1">
    <citation type="submission" date="2022-07" db="EMBL/GenBank/DDBJ databases">
        <title>Phylogenomic reconstructions and comparative analyses of Kickxellomycotina fungi.</title>
        <authorList>
            <person name="Reynolds N.K."/>
            <person name="Stajich J.E."/>
            <person name="Barry K."/>
            <person name="Grigoriev I.V."/>
            <person name="Crous P."/>
            <person name="Smith M.E."/>
        </authorList>
    </citation>
    <scope>NUCLEOTIDE SEQUENCE</scope>
    <source>
        <strain evidence="11">RSA 567</strain>
    </source>
</reference>
<organism evidence="11 12">
    <name type="scientific">Dimargaris verticillata</name>
    <dbReference type="NCBI Taxonomy" id="2761393"/>
    <lineage>
        <taxon>Eukaryota</taxon>
        <taxon>Fungi</taxon>
        <taxon>Fungi incertae sedis</taxon>
        <taxon>Zoopagomycota</taxon>
        <taxon>Kickxellomycotina</taxon>
        <taxon>Dimargaritomycetes</taxon>
        <taxon>Dimargaritales</taxon>
        <taxon>Dimargaritaceae</taxon>
        <taxon>Dimargaris</taxon>
    </lineage>
</organism>
<dbReference type="InterPro" id="IPR022677">
    <property type="entry name" value="NMT_C"/>
</dbReference>
<keyword evidence="4 6" id="KW-0808">Transferase</keyword>
<feature type="compositionally biased region" description="Low complexity" evidence="8">
    <location>
        <begin position="33"/>
        <end position="45"/>
    </location>
</feature>
<evidence type="ECO:0000259" key="10">
    <source>
        <dbReference type="Pfam" id="PF02799"/>
    </source>
</evidence>
<comment type="function">
    <text evidence="6">Adds a myristoyl group to the N-terminal glycine residue of certain cellular proteins.</text>
</comment>
<evidence type="ECO:0000256" key="6">
    <source>
        <dbReference type="RuleBase" id="RU000586"/>
    </source>
</evidence>
<dbReference type="Gene3D" id="3.40.630.170">
    <property type="match status" value="1"/>
</dbReference>
<dbReference type="EMBL" id="JANBQB010000012">
    <property type="protein sequence ID" value="KAJ1984705.1"/>
    <property type="molecule type" value="Genomic_DNA"/>
</dbReference>
<gene>
    <name evidence="11" type="primary">NMT1</name>
    <name evidence="11" type="ORF">H4R34_000467</name>
</gene>
<name>A0A9W8B579_9FUNG</name>
<comment type="similarity">
    <text evidence="1 7">Belongs to the NMT family.</text>
</comment>
<dbReference type="EC" id="2.3.1.97" evidence="2 6"/>
<comment type="caution">
    <text evidence="11">The sequence shown here is derived from an EMBL/GenBank/DDBJ whole genome shotgun (WGS) entry which is preliminary data.</text>
</comment>
<evidence type="ECO:0000256" key="7">
    <source>
        <dbReference type="RuleBase" id="RU004178"/>
    </source>
</evidence>
<evidence type="ECO:0000313" key="12">
    <source>
        <dbReference type="Proteomes" id="UP001151582"/>
    </source>
</evidence>
<feature type="region of interest" description="Disordered" evidence="8">
    <location>
        <begin position="1"/>
        <end position="61"/>
    </location>
</feature>
<dbReference type="Pfam" id="PF02799">
    <property type="entry name" value="NMT_C"/>
    <property type="match status" value="1"/>
</dbReference>
<dbReference type="OrthoDB" id="60315at2759"/>
<dbReference type="InterPro" id="IPR000903">
    <property type="entry name" value="NMT"/>
</dbReference>
<dbReference type="InterPro" id="IPR022676">
    <property type="entry name" value="NMT_N"/>
</dbReference>
<feature type="compositionally biased region" description="Polar residues" evidence="8">
    <location>
        <begin position="19"/>
        <end position="32"/>
    </location>
</feature>
<keyword evidence="12" id="KW-1185">Reference proteome</keyword>
<keyword evidence="5 6" id="KW-0012">Acyltransferase</keyword>
<dbReference type="PANTHER" id="PTHR11377:SF5">
    <property type="entry name" value="GLYCYLPEPTIDE N-TETRADECANOYLTRANSFERASE"/>
    <property type="match status" value="1"/>
</dbReference>
<proteinExistence type="inferred from homology"/>
<evidence type="ECO:0000256" key="5">
    <source>
        <dbReference type="ARBA" id="ARBA00023315"/>
    </source>
</evidence>
<feature type="region of interest" description="Disordered" evidence="8">
    <location>
        <begin position="96"/>
        <end position="122"/>
    </location>
</feature>
<evidence type="ECO:0000313" key="11">
    <source>
        <dbReference type="EMBL" id="KAJ1984705.1"/>
    </source>
</evidence>